<dbReference type="Proteomes" id="UP000694844">
    <property type="component" value="Chromosome 4"/>
</dbReference>
<dbReference type="RefSeq" id="XP_022334149.1">
    <property type="nucleotide sequence ID" value="XM_022478441.1"/>
</dbReference>
<protein>
    <submittedName>
        <fullName evidence="2 3">Uncharacterized protein LOC111131093</fullName>
    </submittedName>
</protein>
<sequence length="404" mass="46874">MGEKAAIETKLEDFVRSRTAEVVQLDLSQPSIAVIKRRGKHGSILLGTFWMRVLQHPNNYPVQRYPYKKLYDKNGHYKVVLRVDDVTISVYMSNGTLTIQGSFVLDWFLKRFSRVMDVYDMPPLEPQPISDGYLEHEKNWNDLMRRDKEKQDQILQKKRELEEKALLLDDMPPLELAYTNGETNQTVDDKREESEEIEKGETTVLTQNPVMDDMSDDLELLSLDLWTGQVLSKQLSHLSTPVIRDGATYIYKLWKSLLSYWLLDPERKVYLATPFLDTQRMVDICELVLQNVTTANIDAFYVRIKCNYNERISDVKRNAQNQFPGKQQPIIEYKLYNRIVYPLSTFHAKFIGCTDGKGGAEVLVTSANFTADHFEHHNLESVVFHKMSEADFIHKFIHPLSASQ</sequence>
<reference evidence="2 3" key="1">
    <citation type="submission" date="2025-04" db="UniProtKB">
        <authorList>
            <consortium name="RefSeq"/>
        </authorList>
    </citation>
    <scope>IDENTIFICATION</scope>
    <source>
        <tissue evidence="2 3">Whole sample</tissue>
    </source>
</reference>
<keyword evidence="1" id="KW-1185">Reference proteome</keyword>
<evidence type="ECO:0000313" key="3">
    <source>
        <dbReference type="RefSeq" id="XP_022334149.1"/>
    </source>
</evidence>
<dbReference type="RefSeq" id="XP_022334150.1">
    <property type="nucleotide sequence ID" value="XM_022478442.1"/>
</dbReference>
<organism evidence="1 3">
    <name type="scientific">Crassostrea virginica</name>
    <name type="common">Eastern oyster</name>
    <dbReference type="NCBI Taxonomy" id="6565"/>
    <lineage>
        <taxon>Eukaryota</taxon>
        <taxon>Metazoa</taxon>
        <taxon>Spiralia</taxon>
        <taxon>Lophotrochozoa</taxon>
        <taxon>Mollusca</taxon>
        <taxon>Bivalvia</taxon>
        <taxon>Autobranchia</taxon>
        <taxon>Pteriomorphia</taxon>
        <taxon>Ostreida</taxon>
        <taxon>Ostreoidea</taxon>
        <taxon>Ostreidae</taxon>
        <taxon>Crassostrea</taxon>
    </lineage>
</organism>
<evidence type="ECO:0000313" key="4">
    <source>
        <dbReference type="RefSeq" id="XP_022334150.1"/>
    </source>
</evidence>
<proteinExistence type="predicted"/>
<dbReference type="AlphaFoldDB" id="A0A8B8E361"/>
<dbReference type="GeneID" id="111131093"/>
<dbReference type="Gene3D" id="3.30.870.10">
    <property type="entry name" value="Endonuclease Chain A"/>
    <property type="match status" value="1"/>
</dbReference>
<dbReference type="KEGG" id="cvn:111131093"/>
<accession>A0A8B8E361</accession>
<evidence type="ECO:0000313" key="1">
    <source>
        <dbReference type="Proteomes" id="UP000694844"/>
    </source>
</evidence>
<dbReference type="RefSeq" id="XP_022334148.1">
    <property type="nucleotide sequence ID" value="XM_022478440.1"/>
</dbReference>
<dbReference type="OrthoDB" id="6285499at2759"/>
<gene>
    <name evidence="2 3 4" type="primary">LOC111131093</name>
</gene>
<name>A0A8B8E361_CRAVI</name>
<evidence type="ECO:0000313" key="2">
    <source>
        <dbReference type="RefSeq" id="XP_022334148.1"/>
    </source>
</evidence>